<keyword evidence="5" id="KW-1185">Reference proteome</keyword>
<sequence>MSAPLHTRTAGFDVAVRDLTVRYGRTTALEGVTFDLPAGGIYGLLGRNGSGKTTLLSVLAAMRRGASGLVRVAGEDPFENARVMGGTAIVREGGDVLTTEKVAANLRFVAGMRPGFDTAWAEELLDAFALDRRKTADSLSRGQRSALGAVIGLATRAPLTVFDEVYLGMDAPSRQRFYDELLADVIAHPRTVILSSHLIGEIEHLLERVVILDAGRVLLCEETDALRAKGLTLTGPADRVDAVVAGLQVVGSRDLGRTRQVTVFDDLDEGALARATEAGLELGGVALQDLFIHLTAKESR</sequence>
<accession>A0A552WQS6</accession>
<dbReference type="PANTHER" id="PTHR43158:SF5">
    <property type="entry name" value="ABC TRANSPORTER, ATP-BINDING PROTEIN"/>
    <property type="match status" value="1"/>
</dbReference>
<gene>
    <name evidence="4" type="ORF">FJ693_10760</name>
</gene>
<dbReference type="InterPro" id="IPR003593">
    <property type="entry name" value="AAA+_ATPase"/>
</dbReference>
<evidence type="ECO:0000256" key="2">
    <source>
        <dbReference type="ARBA" id="ARBA00022840"/>
    </source>
</evidence>
<proteinExistence type="predicted"/>
<dbReference type="InterPro" id="IPR027417">
    <property type="entry name" value="P-loop_NTPase"/>
</dbReference>
<dbReference type="Gene3D" id="3.40.50.300">
    <property type="entry name" value="P-loop containing nucleotide triphosphate hydrolases"/>
    <property type="match status" value="1"/>
</dbReference>
<name>A0A552WQS6_9MICO</name>
<dbReference type="AlphaFoldDB" id="A0A552WQS6"/>
<reference evidence="4 5" key="1">
    <citation type="submission" date="2019-07" db="EMBL/GenBank/DDBJ databases">
        <title>Georgenia wutianyii sp. nov. and Georgenia *** sp. nov. isolated from plateau pika (Ochotona curzoniae) in the Qinghai-Tibet plateau of China.</title>
        <authorList>
            <person name="Tian Z."/>
        </authorList>
    </citation>
    <scope>NUCLEOTIDE SEQUENCE [LARGE SCALE GENOMIC DNA]</scope>
    <source>
        <strain evidence="4 5">Z446</strain>
    </source>
</reference>
<organism evidence="4 5">
    <name type="scientific">Georgenia yuyongxinii</name>
    <dbReference type="NCBI Taxonomy" id="2589797"/>
    <lineage>
        <taxon>Bacteria</taxon>
        <taxon>Bacillati</taxon>
        <taxon>Actinomycetota</taxon>
        <taxon>Actinomycetes</taxon>
        <taxon>Micrococcales</taxon>
        <taxon>Bogoriellaceae</taxon>
        <taxon>Georgenia</taxon>
    </lineage>
</organism>
<keyword evidence="1" id="KW-0547">Nucleotide-binding</keyword>
<dbReference type="InterPro" id="IPR003439">
    <property type="entry name" value="ABC_transporter-like_ATP-bd"/>
</dbReference>
<evidence type="ECO:0000256" key="1">
    <source>
        <dbReference type="ARBA" id="ARBA00022741"/>
    </source>
</evidence>
<dbReference type="RefSeq" id="WP_143418537.1">
    <property type="nucleotide sequence ID" value="NZ_VJXR01000028.1"/>
</dbReference>
<dbReference type="PANTHER" id="PTHR43158">
    <property type="entry name" value="SKFA PEPTIDE EXPORT ATP-BINDING PROTEIN SKFE"/>
    <property type="match status" value="1"/>
</dbReference>
<dbReference type="SMART" id="SM00382">
    <property type="entry name" value="AAA"/>
    <property type="match status" value="1"/>
</dbReference>
<evidence type="ECO:0000313" key="5">
    <source>
        <dbReference type="Proteomes" id="UP000318693"/>
    </source>
</evidence>
<dbReference type="Proteomes" id="UP000318693">
    <property type="component" value="Unassembled WGS sequence"/>
</dbReference>
<dbReference type="PROSITE" id="PS50893">
    <property type="entry name" value="ABC_TRANSPORTER_2"/>
    <property type="match status" value="1"/>
</dbReference>
<keyword evidence="2 4" id="KW-0067">ATP-binding</keyword>
<protein>
    <submittedName>
        <fullName evidence="4">ABC transporter ATP-binding protein</fullName>
    </submittedName>
</protein>
<dbReference type="EMBL" id="VJXR01000028">
    <property type="protein sequence ID" value="TRW45168.1"/>
    <property type="molecule type" value="Genomic_DNA"/>
</dbReference>
<evidence type="ECO:0000313" key="4">
    <source>
        <dbReference type="EMBL" id="TRW45168.1"/>
    </source>
</evidence>
<comment type="caution">
    <text evidence="4">The sequence shown here is derived from an EMBL/GenBank/DDBJ whole genome shotgun (WGS) entry which is preliminary data.</text>
</comment>
<dbReference type="Pfam" id="PF00005">
    <property type="entry name" value="ABC_tran"/>
    <property type="match status" value="1"/>
</dbReference>
<dbReference type="GO" id="GO:0016887">
    <property type="term" value="F:ATP hydrolysis activity"/>
    <property type="evidence" value="ECO:0007669"/>
    <property type="project" value="InterPro"/>
</dbReference>
<feature type="domain" description="ABC transporter" evidence="3">
    <location>
        <begin position="14"/>
        <end position="239"/>
    </location>
</feature>
<dbReference type="SUPFAM" id="SSF52540">
    <property type="entry name" value="P-loop containing nucleoside triphosphate hydrolases"/>
    <property type="match status" value="1"/>
</dbReference>
<evidence type="ECO:0000259" key="3">
    <source>
        <dbReference type="PROSITE" id="PS50893"/>
    </source>
</evidence>
<dbReference type="GO" id="GO:0005524">
    <property type="term" value="F:ATP binding"/>
    <property type="evidence" value="ECO:0007669"/>
    <property type="project" value="UniProtKB-KW"/>
</dbReference>